<evidence type="ECO:0000313" key="2">
    <source>
        <dbReference type="Proteomes" id="UP000054773"/>
    </source>
</evidence>
<name>A0A0W0TKH5_LEGER</name>
<accession>A0A0W0TKH5</accession>
<reference evidence="1 2" key="1">
    <citation type="submission" date="2015-11" db="EMBL/GenBank/DDBJ databases">
        <title>Genomic analysis of 38 Legionella species identifies large and diverse effector repertoires.</title>
        <authorList>
            <person name="Burstein D."/>
            <person name="Amaro F."/>
            <person name="Zusman T."/>
            <person name="Lifshitz Z."/>
            <person name="Cohen O."/>
            <person name="Gilbert J.A."/>
            <person name="Pupko T."/>
            <person name="Shuman H.A."/>
            <person name="Segal G."/>
        </authorList>
    </citation>
    <scope>NUCLEOTIDE SEQUENCE [LARGE SCALE GENOMIC DNA]</scope>
    <source>
        <strain evidence="1 2">SE-32A-C8</strain>
    </source>
</reference>
<dbReference type="STRING" id="448.Lery_1882"/>
<dbReference type="PATRIC" id="fig|448.7.peg.1971"/>
<keyword evidence="2" id="KW-1185">Reference proteome</keyword>
<gene>
    <name evidence="1" type="ORF">Lery_1882</name>
</gene>
<dbReference type="RefSeq" id="WP_058527027.1">
    <property type="nucleotide sequence ID" value="NZ_CAAAHY010000007.1"/>
</dbReference>
<comment type="caution">
    <text evidence="1">The sequence shown here is derived from an EMBL/GenBank/DDBJ whole genome shotgun (WGS) entry which is preliminary data.</text>
</comment>
<protein>
    <submittedName>
        <fullName evidence="1">Uncharacterized protein</fullName>
    </submittedName>
</protein>
<evidence type="ECO:0000313" key="1">
    <source>
        <dbReference type="EMBL" id="KTC96090.1"/>
    </source>
</evidence>
<dbReference type="Proteomes" id="UP000054773">
    <property type="component" value="Unassembled WGS sequence"/>
</dbReference>
<organism evidence="1 2">
    <name type="scientific">Legionella erythra</name>
    <dbReference type="NCBI Taxonomy" id="448"/>
    <lineage>
        <taxon>Bacteria</taxon>
        <taxon>Pseudomonadati</taxon>
        <taxon>Pseudomonadota</taxon>
        <taxon>Gammaproteobacteria</taxon>
        <taxon>Legionellales</taxon>
        <taxon>Legionellaceae</taxon>
        <taxon>Legionella</taxon>
    </lineage>
</organism>
<proteinExistence type="predicted"/>
<sequence>MIEKHGLFKTESKEKGSTYIYAKLDAETAQGIVEENCGKFSAPWLIRDSSVDGLLSITFLSLESKNIHHLRLCFNGKQWDYAPSNLNAAKAVALQCQNVSKDKLDESGAVLLASFLSEKGYDTVNLIHPPEAQATKNKFYAGYDVSTINTLKPYSA</sequence>
<dbReference type="AlphaFoldDB" id="A0A0W0TKH5"/>
<dbReference type="EMBL" id="LNYA01000030">
    <property type="protein sequence ID" value="KTC96090.1"/>
    <property type="molecule type" value="Genomic_DNA"/>
</dbReference>